<feature type="transmembrane region" description="Helical" evidence="1">
    <location>
        <begin position="67"/>
        <end position="86"/>
    </location>
</feature>
<feature type="transmembrane region" description="Helical" evidence="1">
    <location>
        <begin position="7"/>
        <end position="26"/>
    </location>
</feature>
<keyword evidence="1" id="KW-1133">Transmembrane helix</keyword>
<gene>
    <name evidence="2" type="ORF">MHHB_P0333</name>
</gene>
<proteinExistence type="predicted"/>
<keyword evidence="3" id="KW-1185">Reference proteome</keyword>
<dbReference type="Pfam" id="PF19094">
    <property type="entry name" value="EMC6_arch"/>
    <property type="match status" value="1"/>
</dbReference>
<organism evidence="2 3">
    <name type="scientific">Methanofervidicoccus abyssi</name>
    <dbReference type="NCBI Taxonomy" id="2082189"/>
    <lineage>
        <taxon>Archaea</taxon>
        <taxon>Methanobacteriati</taxon>
        <taxon>Methanobacteriota</taxon>
        <taxon>Methanomada group</taxon>
        <taxon>Methanococci</taxon>
        <taxon>Methanococcales</taxon>
        <taxon>Methanofervidicoccus</taxon>
    </lineage>
</organism>
<evidence type="ECO:0000256" key="1">
    <source>
        <dbReference type="SAM" id="Phobius"/>
    </source>
</evidence>
<dbReference type="RefSeq" id="WP_131006897.1">
    <property type="nucleotide sequence ID" value="NZ_BFAX01000002.1"/>
</dbReference>
<dbReference type="AlphaFoldDB" id="A0A401HPC9"/>
<protein>
    <submittedName>
        <fullName evidence="2">Uncharacterized protein</fullName>
    </submittedName>
</protein>
<evidence type="ECO:0000313" key="2">
    <source>
        <dbReference type="EMBL" id="GBF36108.1"/>
    </source>
</evidence>
<feature type="transmembrane region" description="Helical" evidence="1">
    <location>
        <begin position="32"/>
        <end position="55"/>
    </location>
</feature>
<sequence>MDVEGKSAIIHTLCGMIFGTLSNYVYNLGLGIFSGIVTMIFLTAGLLIVGHITALILGKDSLDQKQWLGCGVTPYFFTAIVFWILAYNGVFSRIW</sequence>
<dbReference type="Proteomes" id="UP000290527">
    <property type="component" value="Unassembled WGS sequence"/>
</dbReference>
<dbReference type="InterPro" id="IPR043941">
    <property type="entry name" value="EMC6-arch"/>
</dbReference>
<comment type="caution">
    <text evidence="2">The sequence shown here is derived from an EMBL/GenBank/DDBJ whole genome shotgun (WGS) entry which is preliminary data.</text>
</comment>
<accession>A0A401HPC9</accession>
<evidence type="ECO:0000313" key="3">
    <source>
        <dbReference type="Proteomes" id="UP000290527"/>
    </source>
</evidence>
<name>A0A401HPC9_9EURY</name>
<keyword evidence="1" id="KW-0812">Transmembrane</keyword>
<dbReference type="OrthoDB" id="64172at2157"/>
<dbReference type="EMBL" id="BFAX01000002">
    <property type="protein sequence ID" value="GBF36108.1"/>
    <property type="molecule type" value="Genomic_DNA"/>
</dbReference>
<keyword evidence="1" id="KW-0472">Membrane</keyword>
<reference evidence="2 3" key="1">
    <citation type="journal article" date="2019" name="Int. J. Syst. Evol. Microbiol.">
        <title>Methanofervidicoccus abyssi gen. nov., sp. nov., a hydrogenotrophic methanogen, isolated from a hydrothermal vent chimney in the Mid-Cayman Spreading Center, the Caribbean Sea.</title>
        <authorList>
            <person name="Sakai S."/>
            <person name="Takaki Y."/>
            <person name="Miyazaki M."/>
            <person name="Ogawara M."/>
            <person name="Yanagawa K."/>
            <person name="Miyazaki J."/>
            <person name="Takai K."/>
        </authorList>
    </citation>
    <scope>NUCLEOTIDE SEQUENCE [LARGE SCALE GENOMIC DNA]</scope>
    <source>
        <strain evidence="2 3">HHB</strain>
    </source>
</reference>